<keyword evidence="4" id="KW-0560">Oxidoreductase</keyword>
<evidence type="ECO:0000313" key="7">
    <source>
        <dbReference type="Proteomes" id="UP000264541"/>
    </source>
</evidence>
<keyword evidence="7" id="KW-1185">Reference proteome</keyword>
<dbReference type="Pfam" id="PF00881">
    <property type="entry name" value="Nitroreductase"/>
    <property type="match status" value="1"/>
</dbReference>
<dbReference type="InterPro" id="IPR016446">
    <property type="entry name" value="Flavin_OxRdtase_Frp"/>
</dbReference>
<comment type="caution">
    <text evidence="6">The sequence shown here is derived from an EMBL/GenBank/DDBJ whole genome shotgun (WGS) entry which is preliminary data.</text>
</comment>
<sequence>MSKKNKPSSRLELEGVQLPEYILNDTIEVLTSHESIRGFLPKPLPEGAMQAITTAARSAPTSSNLQAYSIIIVQDEQRKRRLAALSGNQNFISEAPAFLIFCSDIFRLRYVTARQGYQFSADTLEMFLLSSVDAALALQNALVAAESLGLGTVPVGSIRNNPKAVAEELGLPVGVFAVAGLAIGFEREGVRRGTKPRLPKQVTVHNETYSFQELEQHLQSYDKTMISRRTYDGRRVSLAGEPEKHGIEYGWCEHTARRCTRPETIAVSASLRENLKQILEEIGFSIR</sequence>
<dbReference type="CDD" id="cd02146">
    <property type="entry name" value="NfsA-like"/>
    <property type="match status" value="1"/>
</dbReference>
<feature type="domain" description="Nitroreductase" evidence="5">
    <location>
        <begin position="31"/>
        <end position="184"/>
    </location>
</feature>
<dbReference type="Proteomes" id="UP000264541">
    <property type="component" value="Unassembled WGS sequence"/>
</dbReference>
<dbReference type="InterPro" id="IPR029479">
    <property type="entry name" value="Nitroreductase"/>
</dbReference>
<reference evidence="6 7" key="1">
    <citation type="submission" date="2018-08" db="EMBL/GenBank/DDBJ databases">
        <title>Bacillus chawlae sp. nov., Bacillus glennii sp. nov., and Bacillus saganii sp. nov. Isolated from the Vehicle Assembly Building at Kennedy Space Center where the Viking Spacecraft were Assembled.</title>
        <authorList>
            <person name="Seuylemezian A."/>
            <person name="Vaishampayan P."/>
        </authorList>
    </citation>
    <scope>NUCLEOTIDE SEQUENCE [LARGE SCALE GENOMIC DNA]</scope>
    <source>
        <strain evidence="6 7">V47-23a</strain>
    </source>
</reference>
<evidence type="ECO:0000256" key="2">
    <source>
        <dbReference type="ARBA" id="ARBA00022630"/>
    </source>
</evidence>
<dbReference type="OrthoDB" id="9775805at2"/>
<accession>A0A372LRI9</accession>
<organism evidence="6 7">
    <name type="scientific">Peribacillus saganii</name>
    <dbReference type="NCBI Taxonomy" id="2303992"/>
    <lineage>
        <taxon>Bacteria</taxon>
        <taxon>Bacillati</taxon>
        <taxon>Bacillota</taxon>
        <taxon>Bacilli</taxon>
        <taxon>Bacillales</taxon>
        <taxon>Bacillaceae</taxon>
        <taxon>Peribacillus</taxon>
    </lineage>
</organism>
<protein>
    <submittedName>
        <fullName evidence="6">NADPH-dependent oxidoreductase</fullName>
    </submittedName>
</protein>
<dbReference type="Gene3D" id="3.40.109.10">
    <property type="entry name" value="NADH Oxidase"/>
    <property type="match status" value="1"/>
</dbReference>
<proteinExistence type="inferred from homology"/>
<evidence type="ECO:0000256" key="4">
    <source>
        <dbReference type="ARBA" id="ARBA00023002"/>
    </source>
</evidence>
<comment type="similarity">
    <text evidence="1">Belongs to the flavin oxidoreductase frp family.</text>
</comment>
<evidence type="ECO:0000256" key="1">
    <source>
        <dbReference type="ARBA" id="ARBA00008366"/>
    </source>
</evidence>
<evidence type="ECO:0000313" key="6">
    <source>
        <dbReference type="EMBL" id="RFU70666.1"/>
    </source>
</evidence>
<dbReference type="GO" id="GO:0016491">
    <property type="term" value="F:oxidoreductase activity"/>
    <property type="evidence" value="ECO:0007669"/>
    <property type="project" value="UniProtKB-KW"/>
</dbReference>
<dbReference type="EMBL" id="QVTE01000013">
    <property type="protein sequence ID" value="RFU70666.1"/>
    <property type="molecule type" value="Genomic_DNA"/>
</dbReference>
<gene>
    <name evidence="6" type="ORF">D0469_05490</name>
</gene>
<dbReference type="SUPFAM" id="SSF55469">
    <property type="entry name" value="FMN-dependent nitroreductase-like"/>
    <property type="match status" value="1"/>
</dbReference>
<dbReference type="InterPro" id="IPR000415">
    <property type="entry name" value="Nitroreductase-like"/>
</dbReference>
<dbReference type="PANTHER" id="PTHR43425:SF2">
    <property type="entry name" value="OXYGEN-INSENSITIVE NADPH NITROREDUCTASE"/>
    <property type="match status" value="1"/>
</dbReference>
<evidence type="ECO:0000259" key="5">
    <source>
        <dbReference type="Pfam" id="PF00881"/>
    </source>
</evidence>
<name>A0A372LRI9_9BACI</name>
<evidence type="ECO:0000256" key="3">
    <source>
        <dbReference type="ARBA" id="ARBA00022643"/>
    </source>
</evidence>
<dbReference type="PANTHER" id="PTHR43425">
    <property type="entry name" value="OXYGEN-INSENSITIVE NADPH NITROREDUCTASE"/>
    <property type="match status" value="1"/>
</dbReference>
<keyword evidence="3" id="KW-0288">FMN</keyword>
<dbReference type="AlphaFoldDB" id="A0A372LRI9"/>
<keyword evidence="2" id="KW-0285">Flavoprotein</keyword>